<reference evidence="5 6" key="1">
    <citation type="journal article" date="2023" name="Commun. Biol.">
        <title>Genome analysis of Parmales, the sister group of diatoms, reveals the evolutionary specialization of diatoms from phago-mixotrophs to photoautotrophs.</title>
        <authorList>
            <person name="Ban H."/>
            <person name="Sato S."/>
            <person name="Yoshikawa S."/>
            <person name="Yamada K."/>
            <person name="Nakamura Y."/>
            <person name="Ichinomiya M."/>
            <person name="Sato N."/>
            <person name="Blanc-Mathieu R."/>
            <person name="Endo H."/>
            <person name="Kuwata A."/>
            <person name="Ogata H."/>
        </authorList>
    </citation>
    <scope>NUCLEOTIDE SEQUENCE [LARGE SCALE GENOMIC DNA]</scope>
</reference>
<dbReference type="SUPFAM" id="SSF56059">
    <property type="entry name" value="Glutathione synthetase ATP-binding domain-like"/>
    <property type="match status" value="1"/>
</dbReference>
<evidence type="ECO:0000256" key="1">
    <source>
        <dbReference type="ARBA" id="ARBA00022598"/>
    </source>
</evidence>
<evidence type="ECO:0000313" key="6">
    <source>
        <dbReference type="Proteomes" id="UP001165060"/>
    </source>
</evidence>
<dbReference type="InterPro" id="IPR004344">
    <property type="entry name" value="TTL/TTLL_fam"/>
</dbReference>
<name>A0ABQ6NBX8_9STRA</name>
<feature type="region of interest" description="Disordered" evidence="4">
    <location>
        <begin position="154"/>
        <end position="186"/>
    </location>
</feature>
<comment type="caution">
    <text evidence="5">The sequence shown here is derived from an EMBL/GenBank/DDBJ whole genome shotgun (WGS) entry which is preliminary data.</text>
</comment>
<proteinExistence type="predicted"/>
<sequence length="335" mass="37809">SDPDKQWITKPLHAGAGKGIELMTTASLMSSKRFRKKSKPFVVQPYLKNPHLIDDYKWDLRLYVLVTSTLPLRAYIFEHGLVRFASHKHGSSAKQSFLTNTSINRGKNKTHVVYDETKLKMATGLLELVYEARAGTAENLEQLEEMLFVLGQRGDSEEKGKGDDAKDDDEEGVLDAETPLGGDMEHTGEWESAQMAEFGVDDDDDDDDEDDREEGELVADTPQGEGTEHTGEWESAQMVEFQEHGQGWRFFTDLQKFECDGPKDLCLEPKDAHYLAGLLAERKRLRDSNLDFVPLFPPLVRDEKLEKIVDHIEGEGGNGRFSKLYAVANQLDNML</sequence>
<feature type="non-terminal residue" evidence="5">
    <location>
        <position position="1"/>
    </location>
</feature>
<accession>A0ABQ6NBX8</accession>
<feature type="compositionally biased region" description="Basic and acidic residues" evidence="4">
    <location>
        <begin position="154"/>
        <end position="164"/>
    </location>
</feature>
<keyword evidence="2" id="KW-0547">Nucleotide-binding</keyword>
<keyword evidence="1" id="KW-0436">Ligase</keyword>
<protein>
    <submittedName>
        <fullName evidence="5">Uncharacterized protein</fullName>
    </submittedName>
</protein>
<dbReference type="Gene3D" id="3.30.470.20">
    <property type="entry name" value="ATP-grasp fold, B domain"/>
    <property type="match status" value="1"/>
</dbReference>
<evidence type="ECO:0000256" key="4">
    <source>
        <dbReference type="SAM" id="MobiDB-lite"/>
    </source>
</evidence>
<evidence type="ECO:0000256" key="3">
    <source>
        <dbReference type="ARBA" id="ARBA00022840"/>
    </source>
</evidence>
<dbReference type="Pfam" id="PF03133">
    <property type="entry name" value="TTL"/>
    <property type="match status" value="1"/>
</dbReference>
<dbReference type="Proteomes" id="UP001165060">
    <property type="component" value="Unassembled WGS sequence"/>
</dbReference>
<dbReference type="PROSITE" id="PS51221">
    <property type="entry name" value="TTL"/>
    <property type="match status" value="1"/>
</dbReference>
<keyword evidence="6" id="KW-1185">Reference proteome</keyword>
<keyword evidence="3" id="KW-0067">ATP-binding</keyword>
<feature type="region of interest" description="Disordered" evidence="4">
    <location>
        <begin position="199"/>
        <end position="230"/>
    </location>
</feature>
<gene>
    <name evidence="5" type="ORF">TeGR_g10829</name>
</gene>
<feature type="compositionally biased region" description="Acidic residues" evidence="4">
    <location>
        <begin position="199"/>
        <end position="217"/>
    </location>
</feature>
<evidence type="ECO:0000256" key="2">
    <source>
        <dbReference type="ARBA" id="ARBA00022741"/>
    </source>
</evidence>
<organism evidence="5 6">
    <name type="scientific">Tetraparma gracilis</name>
    <dbReference type="NCBI Taxonomy" id="2962635"/>
    <lineage>
        <taxon>Eukaryota</taxon>
        <taxon>Sar</taxon>
        <taxon>Stramenopiles</taxon>
        <taxon>Ochrophyta</taxon>
        <taxon>Bolidophyceae</taxon>
        <taxon>Parmales</taxon>
        <taxon>Triparmaceae</taxon>
        <taxon>Tetraparma</taxon>
    </lineage>
</organism>
<dbReference type="PANTHER" id="PTHR12241">
    <property type="entry name" value="TUBULIN POLYGLUTAMYLASE"/>
    <property type="match status" value="1"/>
</dbReference>
<dbReference type="EMBL" id="BRYB01006393">
    <property type="protein sequence ID" value="GMI56456.1"/>
    <property type="molecule type" value="Genomic_DNA"/>
</dbReference>
<feature type="compositionally biased region" description="Acidic residues" evidence="4">
    <location>
        <begin position="165"/>
        <end position="174"/>
    </location>
</feature>
<evidence type="ECO:0000313" key="5">
    <source>
        <dbReference type="EMBL" id="GMI56456.1"/>
    </source>
</evidence>